<evidence type="ECO:0000256" key="4">
    <source>
        <dbReference type="ARBA" id="ARBA00022475"/>
    </source>
</evidence>
<reference evidence="12" key="2">
    <citation type="submission" date="2020-04" db="EMBL/GenBank/DDBJ databases">
        <authorList>
            <consortium name="NCBI Genome Project"/>
        </authorList>
    </citation>
    <scope>NUCLEOTIDE SEQUENCE</scope>
    <source>
        <strain evidence="12">CBS 304.34</strain>
    </source>
</reference>
<evidence type="ECO:0000313" key="11">
    <source>
        <dbReference type="Proteomes" id="UP000504636"/>
    </source>
</evidence>
<name>A0A6A6YME3_9PEZI</name>
<evidence type="ECO:0000313" key="12">
    <source>
        <dbReference type="RefSeq" id="XP_033576109.1"/>
    </source>
</evidence>
<dbReference type="EMBL" id="MU003702">
    <property type="protein sequence ID" value="KAF2809145.1"/>
    <property type="molecule type" value="Genomic_DNA"/>
</dbReference>
<dbReference type="Gene3D" id="3.30.460.20">
    <property type="entry name" value="CorA soluble domain-like"/>
    <property type="match status" value="1"/>
</dbReference>
<dbReference type="Pfam" id="PF01544">
    <property type="entry name" value="CorA"/>
    <property type="match status" value="1"/>
</dbReference>
<dbReference type="GO" id="GO:0015087">
    <property type="term" value="F:cobalt ion transmembrane transporter activity"/>
    <property type="evidence" value="ECO:0007669"/>
    <property type="project" value="TreeGrafter"/>
</dbReference>
<keyword evidence="11" id="KW-1185">Reference proteome</keyword>
<dbReference type="InterPro" id="IPR002523">
    <property type="entry name" value="MgTranspt_CorA/ZnTranspt_ZntB"/>
</dbReference>
<dbReference type="PANTHER" id="PTHR46494:SF1">
    <property type="entry name" value="CORA FAMILY METAL ION TRANSPORTER (EUROFUNG)"/>
    <property type="match status" value="1"/>
</dbReference>
<accession>A0A6A6YME3</accession>
<feature type="compositionally biased region" description="Basic residues" evidence="8">
    <location>
        <begin position="160"/>
        <end position="170"/>
    </location>
</feature>
<evidence type="ECO:0000256" key="8">
    <source>
        <dbReference type="SAM" id="MobiDB-lite"/>
    </source>
</evidence>
<feature type="transmembrane region" description="Helical" evidence="9">
    <location>
        <begin position="490"/>
        <end position="507"/>
    </location>
</feature>
<evidence type="ECO:0000313" key="10">
    <source>
        <dbReference type="EMBL" id="KAF2809145.1"/>
    </source>
</evidence>
<dbReference type="InterPro" id="IPR045861">
    <property type="entry name" value="CorA_cytoplasmic_dom"/>
</dbReference>
<dbReference type="RefSeq" id="XP_033576109.1">
    <property type="nucleotide sequence ID" value="XM_033720186.1"/>
</dbReference>
<dbReference type="PANTHER" id="PTHR46494">
    <property type="entry name" value="CORA FAMILY METAL ION TRANSPORTER (EUROFUNG)"/>
    <property type="match status" value="1"/>
</dbReference>
<dbReference type="Proteomes" id="UP000504636">
    <property type="component" value="Unplaced"/>
</dbReference>
<dbReference type="GeneID" id="54461079"/>
<dbReference type="GO" id="GO:0000287">
    <property type="term" value="F:magnesium ion binding"/>
    <property type="evidence" value="ECO:0007669"/>
    <property type="project" value="TreeGrafter"/>
</dbReference>
<evidence type="ECO:0000256" key="9">
    <source>
        <dbReference type="SAM" id="Phobius"/>
    </source>
</evidence>
<dbReference type="Gene3D" id="1.20.58.340">
    <property type="entry name" value="Magnesium transport protein CorA, transmembrane region"/>
    <property type="match status" value="2"/>
</dbReference>
<dbReference type="SUPFAM" id="SSF143865">
    <property type="entry name" value="CorA soluble domain-like"/>
    <property type="match status" value="1"/>
</dbReference>
<reference evidence="12" key="3">
    <citation type="submission" date="2025-04" db="UniProtKB">
        <authorList>
            <consortium name="RefSeq"/>
        </authorList>
    </citation>
    <scope>IDENTIFICATION</scope>
    <source>
        <strain evidence="12">CBS 304.34</strain>
    </source>
</reference>
<keyword evidence="5 9" id="KW-0812">Transmembrane</keyword>
<protein>
    <recommendedName>
        <fullName evidence="13">Cora-domain-containing protein</fullName>
    </recommendedName>
</protein>
<sequence>MKRRMTRSNTVRNYHSPTRPTWDEPGAEPGVDTAQEAQPHFELLQQHCDITIVDFSDEKITQSRLDNDDLAVFLDMPKGDWAQCRWINVNGLSWDVIRMLGNNKNLHRLAIEDLMNTRGRTKADWYSDQAFMLLTLQKLVKLADDDSDSDSDNEDFGPVRKPKHKKTKKTKSFYKRFRDFLSQTPTNADMEHTWQTEDKSVTLDGTVTARSLQSSAQRKEQIRTLQRYRGGPNIERTIYMERNSTLAKKKLAVSVEQVSMFLTSDNTVISFFEHSAGDIETPILKRLMSSDTIIRQSCDGSMLVQAIIDAIIDLAIPVVAAYEDAMSELELEVLTDPDIGHSRSLYILTSELSILRSSIQPISSLINSLRDHKSDPISTPGLSGLSGRPGLAGRPSRIQISSITISPLAHTYLGDVEDHCITITASLDQMRRAADNMIDLIFNMVGSFQNESMKQLTVVTIFFLPLTFLVGYFGQNFATFPGVKQHSDKFFWTIAIPVMAATIILLMRDAIWRGAQRVVQKRAIRKSKKRREGRRGIKRGRALVERSYTV</sequence>
<proteinExistence type="inferred from homology"/>
<dbReference type="GO" id="GO:0005886">
    <property type="term" value="C:plasma membrane"/>
    <property type="evidence" value="ECO:0007669"/>
    <property type="project" value="UniProtKB-SubCell"/>
</dbReference>
<feature type="compositionally biased region" description="Acidic residues" evidence="8">
    <location>
        <begin position="145"/>
        <end position="155"/>
    </location>
</feature>
<feature type="region of interest" description="Disordered" evidence="8">
    <location>
        <begin position="145"/>
        <end position="170"/>
    </location>
</feature>
<keyword evidence="6 9" id="KW-1133">Transmembrane helix</keyword>
<feature type="transmembrane region" description="Helical" evidence="9">
    <location>
        <begin position="456"/>
        <end position="478"/>
    </location>
</feature>
<comment type="subcellular location">
    <subcellularLocation>
        <location evidence="1">Cell membrane</location>
        <topology evidence="1">Multi-pass membrane protein</topology>
    </subcellularLocation>
</comment>
<feature type="region of interest" description="Disordered" evidence="8">
    <location>
        <begin position="1"/>
        <end position="32"/>
    </location>
</feature>
<evidence type="ECO:0000256" key="5">
    <source>
        <dbReference type="ARBA" id="ARBA00022692"/>
    </source>
</evidence>
<comment type="similarity">
    <text evidence="2">Belongs to the CorA metal ion transporter (MIT) (TC 1.A.35) family.</text>
</comment>
<dbReference type="OrthoDB" id="165352at2759"/>
<dbReference type="GO" id="GO:0050897">
    <property type="term" value="F:cobalt ion binding"/>
    <property type="evidence" value="ECO:0007669"/>
    <property type="project" value="TreeGrafter"/>
</dbReference>
<reference evidence="10 12" key="1">
    <citation type="journal article" date="2020" name="Stud. Mycol.">
        <title>101 Dothideomycetes genomes: a test case for predicting lifestyles and emergence of pathogens.</title>
        <authorList>
            <person name="Haridas S."/>
            <person name="Albert R."/>
            <person name="Binder M."/>
            <person name="Bloem J."/>
            <person name="Labutti K."/>
            <person name="Salamov A."/>
            <person name="Andreopoulos B."/>
            <person name="Baker S."/>
            <person name="Barry K."/>
            <person name="Bills G."/>
            <person name="Bluhm B."/>
            <person name="Cannon C."/>
            <person name="Castanera R."/>
            <person name="Culley D."/>
            <person name="Daum C."/>
            <person name="Ezra D."/>
            <person name="Gonzalez J."/>
            <person name="Henrissat B."/>
            <person name="Kuo A."/>
            <person name="Liang C."/>
            <person name="Lipzen A."/>
            <person name="Lutzoni F."/>
            <person name="Magnuson J."/>
            <person name="Mondo S."/>
            <person name="Nolan M."/>
            <person name="Ohm R."/>
            <person name="Pangilinan J."/>
            <person name="Park H.-J."/>
            <person name="Ramirez L."/>
            <person name="Alfaro M."/>
            <person name="Sun H."/>
            <person name="Tritt A."/>
            <person name="Yoshinaga Y."/>
            <person name="Zwiers L.-H."/>
            <person name="Turgeon B."/>
            <person name="Goodwin S."/>
            <person name="Spatafora J."/>
            <person name="Crous P."/>
            <person name="Grigoriev I."/>
        </authorList>
    </citation>
    <scope>NUCLEOTIDE SEQUENCE</scope>
    <source>
        <strain evidence="10 12">CBS 304.34</strain>
    </source>
</reference>
<evidence type="ECO:0000256" key="3">
    <source>
        <dbReference type="ARBA" id="ARBA00022448"/>
    </source>
</evidence>
<dbReference type="InterPro" id="IPR045863">
    <property type="entry name" value="CorA_TM1_TM2"/>
</dbReference>
<feature type="compositionally biased region" description="Polar residues" evidence="8">
    <location>
        <begin position="7"/>
        <end position="19"/>
    </location>
</feature>
<dbReference type="SUPFAM" id="SSF144083">
    <property type="entry name" value="Magnesium transport protein CorA, transmembrane region"/>
    <property type="match status" value="1"/>
</dbReference>
<evidence type="ECO:0008006" key="13">
    <source>
        <dbReference type="Google" id="ProtNLM"/>
    </source>
</evidence>
<evidence type="ECO:0000256" key="2">
    <source>
        <dbReference type="ARBA" id="ARBA00009765"/>
    </source>
</evidence>
<dbReference type="GO" id="GO:0015095">
    <property type="term" value="F:magnesium ion transmembrane transporter activity"/>
    <property type="evidence" value="ECO:0007669"/>
    <property type="project" value="TreeGrafter"/>
</dbReference>
<organism evidence="10">
    <name type="scientific">Mytilinidion resinicola</name>
    <dbReference type="NCBI Taxonomy" id="574789"/>
    <lineage>
        <taxon>Eukaryota</taxon>
        <taxon>Fungi</taxon>
        <taxon>Dikarya</taxon>
        <taxon>Ascomycota</taxon>
        <taxon>Pezizomycotina</taxon>
        <taxon>Dothideomycetes</taxon>
        <taxon>Pleosporomycetidae</taxon>
        <taxon>Mytilinidiales</taxon>
        <taxon>Mytilinidiaceae</taxon>
        <taxon>Mytilinidion</taxon>
    </lineage>
</organism>
<keyword evidence="7 9" id="KW-0472">Membrane</keyword>
<evidence type="ECO:0000256" key="1">
    <source>
        <dbReference type="ARBA" id="ARBA00004651"/>
    </source>
</evidence>
<keyword evidence="3" id="KW-0813">Transport</keyword>
<keyword evidence="4" id="KW-1003">Cell membrane</keyword>
<evidence type="ECO:0000256" key="6">
    <source>
        <dbReference type="ARBA" id="ARBA00022989"/>
    </source>
</evidence>
<evidence type="ECO:0000256" key="7">
    <source>
        <dbReference type="ARBA" id="ARBA00023136"/>
    </source>
</evidence>
<dbReference type="AlphaFoldDB" id="A0A6A6YME3"/>
<gene>
    <name evidence="10 12" type="ORF">BDZ99DRAFT_463952</name>
</gene>